<keyword evidence="6" id="KW-1185">Reference proteome</keyword>
<dbReference type="EMBL" id="QAON01000001">
    <property type="protein sequence ID" value="PTQ91046.1"/>
    <property type="molecule type" value="Genomic_DNA"/>
</dbReference>
<evidence type="ECO:0000256" key="4">
    <source>
        <dbReference type="HAMAP-Rule" id="MF_01632"/>
    </source>
</evidence>
<comment type="pathway">
    <text evidence="4">Cofactor biosynthesis; ubiquinone biosynthesis.</text>
</comment>
<keyword evidence="3 4" id="KW-0456">Lyase</keyword>
<gene>
    <name evidence="4" type="primary">ubiC</name>
    <name evidence="5" type="ORF">C8N29_101118</name>
</gene>
<dbReference type="Gene3D" id="3.40.1410.10">
    <property type="entry name" value="Chorismate lyase-like"/>
    <property type="match status" value="1"/>
</dbReference>
<feature type="binding site" evidence="4">
    <location>
        <position position="155"/>
    </location>
    <ligand>
        <name>substrate</name>
    </ligand>
</feature>
<dbReference type="InterPro" id="IPR007440">
    <property type="entry name" value="Chorismate--pyruvate_lyase"/>
</dbReference>
<comment type="similarity">
    <text evidence="4">Belongs to the UbiC family.</text>
</comment>
<dbReference type="Pfam" id="PF04345">
    <property type="entry name" value="Chor_lyase"/>
    <property type="match status" value="1"/>
</dbReference>
<dbReference type="SUPFAM" id="SSF64288">
    <property type="entry name" value="Chorismate lyase-like"/>
    <property type="match status" value="1"/>
</dbReference>
<dbReference type="RefSeq" id="WP_107864075.1">
    <property type="nucleotide sequence ID" value="NZ_QAON01000001.1"/>
</dbReference>
<dbReference type="PANTHER" id="PTHR38683">
    <property type="entry name" value="CHORISMATE PYRUVATE-LYASE"/>
    <property type="match status" value="1"/>
</dbReference>
<keyword evidence="1 4" id="KW-0963">Cytoplasm</keyword>
<dbReference type="PANTHER" id="PTHR38683:SF1">
    <property type="entry name" value="CHORISMATE PYRUVATE-LYASE"/>
    <property type="match status" value="1"/>
</dbReference>
<dbReference type="HAMAP" id="MF_01632">
    <property type="entry name" value="UbiC"/>
    <property type="match status" value="1"/>
</dbReference>
<dbReference type="AlphaFoldDB" id="A0A2T5J389"/>
<organism evidence="5 6">
    <name type="scientific">Agitococcus lubricus</name>
    <dbReference type="NCBI Taxonomy" id="1077255"/>
    <lineage>
        <taxon>Bacteria</taxon>
        <taxon>Pseudomonadati</taxon>
        <taxon>Pseudomonadota</taxon>
        <taxon>Gammaproteobacteria</taxon>
        <taxon>Moraxellales</taxon>
        <taxon>Moraxellaceae</taxon>
        <taxon>Agitococcus</taxon>
    </lineage>
</organism>
<comment type="function">
    <text evidence="4">Removes the pyruvyl group from chorismate, with concomitant aromatization of the ring, to provide 4-hydroxybenzoate (4HB) for the ubiquinone pathway.</text>
</comment>
<comment type="caution">
    <text evidence="4">Lacks conserved residue(s) required for the propagation of feature annotation.</text>
</comment>
<comment type="catalytic activity">
    <reaction evidence="4">
        <text>chorismate = 4-hydroxybenzoate + pyruvate</text>
        <dbReference type="Rhea" id="RHEA:16505"/>
        <dbReference type="ChEBI" id="CHEBI:15361"/>
        <dbReference type="ChEBI" id="CHEBI:17879"/>
        <dbReference type="ChEBI" id="CHEBI:29748"/>
        <dbReference type="EC" id="4.1.3.40"/>
    </reaction>
</comment>
<dbReference type="OrthoDB" id="9789493at2"/>
<evidence type="ECO:0000256" key="3">
    <source>
        <dbReference type="ARBA" id="ARBA00023239"/>
    </source>
</evidence>
<evidence type="ECO:0000313" key="5">
    <source>
        <dbReference type="EMBL" id="PTQ91046.1"/>
    </source>
</evidence>
<name>A0A2T5J389_9GAMM</name>
<dbReference type="EC" id="4.1.3.40" evidence="4"/>
<feature type="binding site" evidence="4">
    <location>
        <position position="113"/>
    </location>
    <ligand>
        <name>substrate</name>
    </ligand>
</feature>
<proteinExistence type="inferred from homology"/>
<reference evidence="5 6" key="1">
    <citation type="submission" date="2018-04" db="EMBL/GenBank/DDBJ databases">
        <title>Genomic Encyclopedia of Archaeal and Bacterial Type Strains, Phase II (KMG-II): from individual species to whole genera.</title>
        <authorList>
            <person name="Goeker M."/>
        </authorList>
    </citation>
    <scope>NUCLEOTIDE SEQUENCE [LARGE SCALE GENOMIC DNA]</scope>
    <source>
        <strain evidence="5 6">DSM 5822</strain>
    </source>
</reference>
<keyword evidence="2 4" id="KW-0831">Ubiquinone biosynthesis</keyword>
<evidence type="ECO:0000256" key="2">
    <source>
        <dbReference type="ARBA" id="ARBA00022688"/>
    </source>
</evidence>
<dbReference type="Proteomes" id="UP000244223">
    <property type="component" value="Unassembled WGS sequence"/>
</dbReference>
<keyword evidence="4" id="KW-0670">Pyruvate</keyword>
<feature type="binding site" evidence="4">
    <location>
        <position position="75"/>
    </location>
    <ligand>
        <name>substrate</name>
    </ligand>
</feature>
<evidence type="ECO:0000313" key="6">
    <source>
        <dbReference type="Proteomes" id="UP000244223"/>
    </source>
</evidence>
<dbReference type="GO" id="GO:0006744">
    <property type="term" value="P:ubiquinone biosynthetic process"/>
    <property type="evidence" value="ECO:0007669"/>
    <property type="project" value="UniProtKB-UniRule"/>
</dbReference>
<comment type="subcellular location">
    <subcellularLocation>
        <location evidence="4">Cytoplasm</location>
    </subcellularLocation>
</comment>
<accession>A0A2T5J389</accession>
<dbReference type="GO" id="GO:0008813">
    <property type="term" value="F:chorismate lyase activity"/>
    <property type="evidence" value="ECO:0007669"/>
    <property type="project" value="UniProtKB-UniRule"/>
</dbReference>
<dbReference type="InterPro" id="IPR028978">
    <property type="entry name" value="Chorismate_lyase_/UTRA_dom_sf"/>
</dbReference>
<dbReference type="GO" id="GO:0042866">
    <property type="term" value="P:pyruvate biosynthetic process"/>
    <property type="evidence" value="ECO:0007669"/>
    <property type="project" value="UniProtKB-UniRule"/>
</dbReference>
<comment type="caution">
    <text evidence="5">The sequence shown here is derived from an EMBL/GenBank/DDBJ whole genome shotgun (WGS) entry which is preliminary data.</text>
</comment>
<protein>
    <recommendedName>
        <fullName evidence="4">Probable chorismate pyruvate-lyase</fullName>
        <shortName evidence="4">CL</shortName>
        <shortName evidence="4">CPL</shortName>
        <ecNumber evidence="4">4.1.3.40</ecNumber>
    </recommendedName>
</protein>
<dbReference type="UniPathway" id="UPA00232"/>
<sequence length="172" mass="19660">MTLSTPWLSQSRYWQAQLASPAKEWLLSRGSLTAYLMTLSKGQFRVRVMAQGWHKPRLDERLSLGLPAQQWVWVREVALEGEGQIWVEARSIIPLRTLRGKGGRLRYLGSRSLGSLLFKGGKRGAMLIAKTERTQPRWLRRSCFYYDGRALLVQEAFLPALFSAAQGRQLIL</sequence>
<dbReference type="GO" id="GO:0005829">
    <property type="term" value="C:cytosol"/>
    <property type="evidence" value="ECO:0007669"/>
    <property type="project" value="TreeGrafter"/>
</dbReference>
<evidence type="ECO:0000256" key="1">
    <source>
        <dbReference type="ARBA" id="ARBA00022490"/>
    </source>
</evidence>